<feature type="domain" description="Thiamine pyrophosphate enzyme central" evidence="5">
    <location>
        <begin position="191"/>
        <end position="323"/>
    </location>
</feature>
<organism evidence="8 9">
    <name type="scientific">Actinoplanes digitatis</name>
    <dbReference type="NCBI Taxonomy" id="1868"/>
    <lineage>
        <taxon>Bacteria</taxon>
        <taxon>Bacillati</taxon>
        <taxon>Actinomycetota</taxon>
        <taxon>Actinomycetes</taxon>
        <taxon>Micromonosporales</taxon>
        <taxon>Micromonosporaceae</taxon>
        <taxon>Actinoplanes</taxon>
    </lineage>
</organism>
<dbReference type="Gene3D" id="3.40.50.970">
    <property type="match status" value="2"/>
</dbReference>
<dbReference type="Pfam" id="PF00205">
    <property type="entry name" value="TPP_enzyme_M"/>
    <property type="match status" value="1"/>
</dbReference>
<accession>A0A7W7MRI7</accession>
<dbReference type="GO" id="GO:0003984">
    <property type="term" value="F:acetolactate synthase activity"/>
    <property type="evidence" value="ECO:0007669"/>
    <property type="project" value="TreeGrafter"/>
</dbReference>
<dbReference type="InterPro" id="IPR029035">
    <property type="entry name" value="DHS-like_NAD/FAD-binding_dom"/>
</dbReference>
<dbReference type="AlphaFoldDB" id="A0A7W7MRI7"/>
<dbReference type="CDD" id="cd02002">
    <property type="entry name" value="TPP_BFDC"/>
    <property type="match status" value="1"/>
</dbReference>
<dbReference type="CDD" id="cd07035">
    <property type="entry name" value="TPP_PYR_POX_like"/>
    <property type="match status" value="1"/>
</dbReference>
<dbReference type="InterPro" id="IPR000399">
    <property type="entry name" value="TPP-bd_CS"/>
</dbReference>
<evidence type="ECO:0000259" key="6">
    <source>
        <dbReference type="Pfam" id="PF02775"/>
    </source>
</evidence>
<dbReference type="GO" id="GO:0030976">
    <property type="term" value="F:thiamine pyrophosphate binding"/>
    <property type="evidence" value="ECO:0007669"/>
    <property type="project" value="InterPro"/>
</dbReference>
<comment type="similarity">
    <text evidence="1 3">Belongs to the TPP enzyme family.</text>
</comment>
<sequence length="551" mass="57619">MPTVRDAVYEVLRRHGLTTLFANPGSTEIAFLAGLPDDFRFVLALHEASVVGMATGFALARDRPALVNLHTTAGLGNAVGALATARVNRSPLVVIVGQQDRRHLLLEPFLTGRLRGLAGEYPVWHCEPARPQDVPSAVARAVHEASTARGPALVVVPSGDWAEELPAGAEVAAPALVHRPAGARHAVPPALAAMLRDAAAPALVTGAGASDPECWRALVALAERLGAPVWQESFGARAGFPQDHPLFAGHLPASRGRLRAALGAYDVVVVVGAPVFRQYPYETGPLIPPGTRAALITDDPDEAHRGPVEIAVLAKPAAVVRELTALLPARPSTGGVRPVPPAVPAPAPGAPLRPPWVLAELGRRLPADVVLVEETPSSRPDLHALIPARTPLGFVSAAMGGLGFGLPAALGLRLGDPGRPVVAVLGDGSSMYSIQALWSAAHYRIGALLIVLANGRYAIMDRLAERAGGKPAWPAFTELNISGMAASMGCPHARAATAAELTAALDEVIPGLRERREPLLLEVVVEPDPEFDPITQQATSRKPSRESDSPP</sequence>
<dbReference type="InterPro" id="IPR029061">
    <property type="entry name" value="THDP-binding"/>
</dbReference>
<keyword evidence="2 3" id="KW-0786">Thiamine pyrophosphate</keyword>
<dbReference type="RefSeq" id="WP_184995053.1">
    <property type="nucleotide sequence ID" value="NZ_BOMK01000041.1"/>
</dbReference>
<dbReference type="Pfam" id="PF02776">
    <property type="entry name" value="TPP_enzyme_N"/>
    <property type="match status" value="1"/>
</dbReference>
<dbReference type="PANTHER" id="PTHR18968">
    <property type="entry name" value="THIAMINE PYROPHOSPHATE ENZYMES"/>
    <property type="match status" value="1"/>
</dbReference>
<keyword evidence="9" id="KW-1185">Reference proteome</keyword>
<dbReference type="Proteomes" id="UP000578112">
    <property type="component" value="Unassembled WGS sequence"/>
</dbReference>
<dbReference type="SUPFAM" id="SSF52467">
    <property type="entry name" value="DHS-like NAD/FAD-binding domain"/>
    <property type="match status" value="1"/>
</dbReference>
<dbReference type="EC" id="4.1.1.7" evidence="8"/>
<feature type="domain" description="Thiamine pyrophosphate enzyme N-terminal TPP-binding" evidence="7">
    <location>
        <begin position="3"/>
        <end position="104"/>
    </location>
</feature>
<name>A0A7W7MRI7_9ACTN</name>
<dbReference type="GO" id="GO:0050660">
    <property type="term" value="F:flavin adenine dinucleotide binding"/>
    <property type="evidence" value="ECO:0007669"/>
    <property type="project" value="TreeGrafter"/>
</dbReference>
<gene>
    <name evidence="8" type="ORF">BJ971_004348</name>
</gene>
<dbReference type="GO" id="GO:0000287">
    <property type="term" value="F:magnesium ion binding"/>
    <property type="evidence" value="ECO:0007669"/>
    <property type="project" value="InterPro"/>
</dbReference>
<dbReference type="InterPro" id="IPR012001">
    <property type="entry name" value="Thiamin_PyroP_enz_TPP-bd_dom"/>
</dbReference>
<proteinExistence type="inferred from homology"/>
<comment type="caution">
    <text evidence="8">The sequence shown here is derived from an EMBL/GenBank/DDBJ whole genome shotgun (WGS) entry which is preliminary data.</text>
</comment>
<evidence type="ECO:0000259" key="5">
    <source>
        <dbReference type="Pfam" id="PF00205"/>
    </source>
</evidence>
<feature type="domain" description="Thiamine pyrophosphate enzyme TPP-binding" evidence="6">
    <location>
        <begin position="385"/>
        <end position="523"/>
    </location>
</feature>
<dbReference type="PANTHER" id="PTHR18968:SF133">
    <property type="entry name" value="BENZOYLFORMATE DECARBOXYLASE"/>
    <property type="match status" value="1"/>
</dbReference>
<dbReference type="InterPro" id="IPR045229">
    <property type="entry name" value="TPP_enz"/>
</dbReference>
<dbReference type="PROSITE" id="PS00187">
    <property type="entry name" value="TPP_ENZYMES"/>
    <property type="match status" value="1"/>
</dbReference>
<evidence type="ECO:0000313" key="9">
    <source>
        <dbReference type="Proteomes" id="UP000578112"/>
    </source>
</evidence>
<evidence type="ECO:0000256" key="2">
    <source>
        <dbReference type="ARBA" id="ARBA00023052"/>
    </source>
</evidence>
<keyword evidence="8" id="KW-0456">Lyase</keyword>
<dbReference type="GO" id="GO:0050695">
    <property type="term" value="F:benzoylformate decarboxylase activity"/>
    <property type="evidence" value="ECO:0007669"/>
    <property type="project" value="UniProtKB-EC"/>
</dbReference>
<feature type="region of interest" description="Disordered" evidence="4">
    <location>
        <begin position="527"/>
        <end position="551"/>
    </location>
</feature>
<dbReference type="InterPro" id="IPR012000">
    <property type="entry name" value="Thiamin_PyroP_enz_cen_dom"/>
</dbReference>
<dbReference type="Gene3D" id="3.40.50.1220">
    <property type="entry name" value="TPP-binding domain"/>
    <property type="match status" value="1"/>
</dbReference>
<dbReference type="InterPro" id="IPR011766">
    <property type="entry name" value="TPP_enzyme_TPP-bd"/>
</dbReference>
<dbReference type="SUPFAM" id="SSF52518">
    <property type="entry name" value="Thiamin diphosphate-binding fold (THDP-binding)"/>
    <property type="match status" value="2"/>
</dbReference>
<dbReference type="EMBL" id="JACHNH010000001">
    <property type="protein sequence ID" value="MBB4763792.1"/>
    <property type="molecule type" value="Genomic_DNA"/>
</dbReference>
<evidence type="ECO:0000256" key="1">
    <source>
        <dbReference type="ARBA" id="ARBA00007812"/>
    </source>
</evidence>
<evidence type="ECO:0000256" key="4">
    <source>
        <dbReference type="SAM" id="MobiDB-lite"/>
    </source>
</evidence>
<dbReference type="Pfam" id="PF02775">
    <property type="entry name" value="TPP_enzyme_C"/>
    <property type="match status" value="1"/>
</dbReference>
<protein>
    <submittedName>
        <fullName evidence="8">Benzoylformate decarboxylase</fullName>
        <ecNumber evidence="8">4.1.1.7</ecNumber>
    </submittedName>
</protein>
<evidence type="ECO:0000313" key="8">
    <source>
        <dbReference type="EMBL" id="MBB4763792.1"/>
    </source>
</evidence>
<reference evidence="8 9" key="1">
    <citation type="submission" date="2020-08" db="EMBL/GenBank/DDBJ databases">
        <title>Sequencing the genomes of 1000 actinobacteria strains.</title>
        <authorList>
            <person name="Klenk H.-P."/>
        </authorList>
    </citation>
    <scope>NUCLEOTIDE SEQUENCE [LARGE SCALE GENOMIC DNA]</scope>
    <source>
        <strain evidence="8 9">DSM 43149</strain>
    </source>
</reference>
<evidence type="ECO:0000259" key="7">
    <source>
        <dbReference type="Pfam" id="PF02776"/>
    </source>
</evidence>
<evidence type="ECO:0000256" key="3">
    <source>
        <dbReference type="RuleBase" id="RU362132"/>
    </source>
</evidence>